<dbReference type="OrthoDB" id="262002at2"/>
<evidence type="ECO:0000313" key="2">
    <source>
        <dbReference type="Proteomes" id="UP000215086"/>
    </source>
</evidence>
<reference evidence="1 2" key="1">
    <citation type="journal article" name="Front. Microbiol.">
        <title>Sugar Metabolism of the First Thermophilic Planctomycete Thermogutta terrifontis: Comparative Genomic and Transcriptomic Approaches.</title>
        <authorList>
            <person name="Elcheninov A.G."/>
            <person name="Menzel P."/>
            <person name="Gudbergsdottir S.R."/>
            <person name="Slesarev A.I."/>
            <person name="Kadnikov V.V."/>
            <person name="Krogh A."/>
            <person name="Bonch-Osmolovskaya E.A."/>
            <person name="Peng X."/>
            <person name="Kublanov I.V."/>
        </authorList>
    </citation>
    <scope>NUCLEOTIDE SEQUENCE [LARGE SCALE GENOMIC DNA]</scope>
    <source>
        <strain evidence="1 2">R1</strain>
    </source>
</reference>
<dbReference type="RefSeq" id="WP_095415768.1">
    <property type="nucleotide sequence ID" value="NZ_CP018477.1"/>
</dbReference>
<sequence length="152" mass="16636">MASVAKDGKGWRILFVAPDGKWKTLRLGRVDKKTAESIRVHVEALLAARTAGLPLRQETAVWLASVGDTLRERLVRAGLTKVTPAAVLGTAVEAYLNCQTQIKPASLCATRYALKNLVQFFGPERRLDSITEGDADDFVRWLATEACKQRGG</sequence>
<dbReference type="EMBL" id="CP018477">
    <property type="protein sequence ID" value="ASV75829.1"/>
    <property type="molecule type" value="Genomic_DNA"/>
</dbReference>
<dbReference type="KEGG" id="ttf:THTE_3227"/>
<gene>
    <name evidence="1" type="ORF">THTE_3227</name>
</gene>
<evidence type="ECO:0008006" key="3">
    <source>
        <dbReference type="Google" id="ProtNLM"/>
    </source>
</evidence>
<evidence type="ECO:0000313" key="1">
    <source>
        <dbReference type="EMBL" id="ASV75829.1"/>
    </source>
</evidence>
<protein>
    <recommendedName>
        <fullName evidence="3">Core-binding (CB) domain-containing protein</fullName>
    </recommendedName>
</protein>
<accession>A0A286RIN5</accession>
<name>A0A286RIN5_9BACT</name>
<organism evidence="1 2">
    <name type="scientific">Thermogutta terrifontis</name>
    <dbReference type="NCBI Taxonomy" id="1331910"/>
    <lineage>
        <taxon>Bacteria</taxon>
        <taxon>Pseudomonadati</taxon>
        <taxon>Planctomycetota</taxon>
        <taxon>Planctomycetia</taxon>
        <taxon>Pirellulales</taxon>
        <taxon>Thermoguttaceae</taxon>
        <taxon>Thermogutta</taxon>
    </lineage>
</organism>
<keyword evidence="2" id="KW-1185">Reference proteome</keyword>
<dbReference type="AlphaFoldDB" id="A0A286RIN5"/>
<proteinExistence type="predicted"/>
<dbReference type="Proteomes" id="UP000215086">
    <property type="component" value="Chromosome"/>
</dbReference>